<dbReference type="InterPro" id="IPR025997">
    <property type="entry name" value="SBP_2_dom"/>
</dbReference>
<reference evidence="6" key="1">
    <citation type="submission" date="2016-10" db="EMBL/GenBank/DDBJ databases">
        <authorList>
            <person name="Varghese N."/>
            <person name="Submissions S."/>
        </authorList>
    </citation>
    <scope>NUCLEOTIDE SEQUENCE [LARGE SCALE GENOMIC DNA]</scope>
    <source>
        <strain evidence="6">CGMCC 1.3431</strain>
    </source>
</reference>
<evidence type="ECO:0000259" key="4">
    <source>
        <dbReference type="PROSITE" id="PS50932"/>
    </source>
</evidence>
<dbReference type="SMART" id="SM00354">
    <property type="entry name" value="HTH_LACI"/>
    <property type="match status" value="1"/>
</dbReference>
<name>A0A1G4RZ01_9CAUL</name>
<dbReference type="Proteomes" id="UP000199150">
    <property type="component" value="Unassembled WGS sequence"/>
</dbReference>
<dbReference type="AlphaFoldDB" id="A0A1G4RZ01"/>
<evidence type="ECO:0000256" key="2">
    <source>
        <dbReference type="ARBA" id="ARBA00007639"/>
    </source>
</evidence>
<dbReference type="CDD" id="cd01392">
    <property type="entry name" value="HTH_LacI"/>
    <property type="match status" value="1"/>
</dbReference>
<dbReference type="STRING" id="260084.SAMN02927928_2271"/>
<dbReference type="Pfam" id="PF00356">
    <property type="entry name" value="LacI"/>
    <property type="match status" value="1"/>
</dbReference>
<dbReference type="PANTHER" id="PTHR46847:SF1">
    <property type="entry name" value="D-ALLOSE-BINDING PERIPLASMIC PROTEIN-RELATED"/>
    <property type="match status" value="1"/>
</dbReference>
<dbReference type="PANTHER" id="PTHR46847">
    <property type="entry name" value="D-ALLOSE-BINDING PERIPLASMIC PROTEIN-RELATED"/>
    <property type="match status" value="1"/>
</dbReference>
<dbReference type="RefSeq" id="WP_090647828.1">
    <property type="nucleotide sequence ID" value="NZ_CBCRYE010000001.1"/>
</dbReference>
<dbReference type="GO" id="GO:0006355">
    <property type="term" value="P:regulation of DNA-templated transcription"/>
    <property type="evidence" value="ECO:0007669"/>
    <property type="project" value="InterPro"/>
</dbReference>
<dbReference type="EMBL" id="FMTS01000003">
    <property type="protein sequence ID" value="SCW61978.1"/>
    <property type="molecule type" value="Genomic_DNA"/>
</dbReference>
<dbReference type="Pfam" id="PF13407">
    <property type="entry name" value="Peripla_BP_4"/>
    <property type="match status" value="1"/>
</dbReference>
<evidence type="ECO:0000256" key="1">
    <source>
        <dbReference type="ARBA" id="ARBA00004196"/>
    </source>
</evidence>
<dbReference type="PROSITE" id="PS00356">
    <property type="entry name" value="HTH_LACI_1"/>
    <property type="match status" value="1"/>
</dbReference>
<accession>A0A1G4RZ01</accession>
<keyword evidence="6" id="KW-1185">Reference proteome</keyword>
<dbReference type="GO" id="GO:0030246">
    <property type="term" value="F:carbohydrate binding"/>
    <property type="evidence" value="ECO:0007669"/>
    <property type="project" value="UniProtKB-ARBA"/>
</dbReference>
<organism evidence="5 6">
    <name type="scientific">Asticcacaulis taihuensis</name>
    <dbReference type="NCBI Taxonomy" id="260084"/>
    <lineage>
        <taxon>Bacteria</taxon>
        <taxon>Pseudomonadati</taxon>
        <taxon>Pseudomonadota</taxon>
        <taxon>Alphaproteobacteria</taxon>
        <taxon>Caulobacterales</taxon>
        <taxon>Caulobacteraceae</taxon>
        <taxon>Asticcacaulis</taxon>
    </lineage>
</organism>
<keyword evidence="3" id="KW-0732">Signal</keyword>
<evidence type="ECO:0000313" key="5">
    <source>
        <dbReference type="EMBL" id="SCW61978.1"/>
    </source>
</evidence>
<dbReference type="OrthoDB" id="9805774at2"/>
<evidence type="ECO:0000256" key="3">
    <source>
        <dbReference type="ARBA" id="ARBA00022729"/>
    </source>
</evidence>
<dbReference type="CDD" id="cd06307">
    <property type="entry name" value="PBP1_sugar_binding"/>
    <property type="match status" value="1"/>
</dbReference>
<feature type="domain" description="HTH lacI-type" evidence="4">
    <location>
        <begin position="6"/>
        <end position="60"/>
    </location>
</feature>
<dbReference type="Gene3D" id="3.40.50.2300">
    <property type="match status" value="2"/>
</dbReference>
<dbReference type="InterPro" id="IPR028082">
    <property type="entry name" value="Peripla_BP_I"/>
</dbReference>
<comment type="subcellular location">
    <subcellularLocation>
        <location evidence="1">Cell envelope</location>
    </subcellularLocation>
</comment>
<gene>
    <name evidence="5" type="ORF">SAMN02927928_2271</name>
</gene>
<dbReference type="InterPro" id="IPR000843">
    <property type="entry name" value="HTH_LacI"/>
</dbReference>
<comment type="similarity">
    <text evidence="2">Belongs to the bacterial solute-binding protein 2 family.</text>
</comment>
<dbReference type="PROSITE" id="PS50932">
    <property type="entry name" value="HTH_LACI_2"/>
    <property type="match status" value="1"/>
</dbReference>
<dbReference type="Gene3D" id="1.10.260.40">
    <property type="entry name" value="lambda repressor-like DNA-binding domains"/>
    <property type="match status" value="1"/>
</dbReference>
<proteinExistence type="inferred from homology"/>
<dbReference type="GO" id="GO:0003677">
    <property type="term" value="F:DNA binding"/>
    <property type="evidence" value="ECO:0007669"/>
    <property type="project" value="InterPro"/>
</dbReference>
<evidence type="ECO:0000313" key="6">
    <source>
        <dbReference type="Proteomes" id="UP000199150"/>
    </source>
</evidence>
<sequence length="340" mass="37708">MAVTRATLIDIARQSGVSTATVDRVLNKRPGVRERTREIVFQTASRLGYIALPGEVSISRAPVVLDFILPNGANTFIRNLAKSLEEISADRGDIELRLHMTEGFDPYALADALLKLSGHSKAVGVIALDHPVVREALRQLRNSGTLVFTLISDISNVPREGYIGIDNRAAGRLSGYLLGRLLPKAPAKLALFAGSLSYRGHEEREMGFRHILRESYPNLSVVELREVHDDDEAAYREARTLLQQYPDLAGIYNIGAGNRGIARALEDSGRDQKIVFIGHELTDHTRRFLLDGVMDAVIDQNPHVEAREAIDQLARTVRGETVKSYMPIRVQAIFKENIPE</sequence>
<dbReference type="InterPro" id="IPR010982">
    <property type="entry name" value="Lambda_DNA-bd_dom_sf"/>
</dbReference>
<dbReference type="SUPFAM" id="SSF53822">
    <property type="entry name" value="Periplasmic binding protein-like I"/>
    <property type="match status" value="1"/>
</dbReference>
<protein>
    <submittedName>
        <fullName evidence="5">Transcriptional regulator, LacI family</fullName>
    </submittedName>
</protein>
<dbReference type="GO" id="GO:0030313">
    <property type="term" value="C:cell envelope"/>
    <property type="evidence" value="ECO:0007669"/>
    <property type="project" value="UniProtKB-SubCell"/>
</dbReference>
<dbReference type="SUPFAM" id="SSF47413">
    <property type="entry name" value="lambda repressor-like DNA-binding domains"/>
    <property type="match status" value="1"/>
</dbReference>